<evidence type="ECO:0008006" key="3">
    <source>
        <dbReference type="Google" id="ProtNLM"/>
    </source>
</evidence>
<keyword evidence="2" id="KW-1185">Reference proteome</keyword>
<dbReference type="EMBL" id="CP013655">
    <property type="protein sequence ID" value="ALS37694.1"/>
    <property type="molecule type" value="Genomic_DNA"/>
</dbReference>
<proteinExistence type="predicted"/>
<organism evidence="1 2">
    <name type="scientific">Enterococcus rotai</name>
    <dbReference type="NCBI Taxonomy" id="118060"/>
    <lineage>
        <taxon>Bacteria</taxon>
        <taxon>Bacillati</taxon>
        <taxon>Bacillota</taxon>
        <taxon>Bacilli</taxon>
        <taxon>Lactobacillales</taxon>
        <taxon>Enterococcaceae</taxon>
        <taxon>Enterococcus</taxon>
    </lineage>
</organism>
<dbReference type="Proteomes" id="UP000067523">
    <property type="component" value="Chromosome"/>
</dbReference>
<dbReference type="Pfam" id="PF13376">
    <property type="entry name" value="OmdA"/>
    <property type="match status" value="1"/>
</dbReference>
<protein>
    <recommendedName>
        <fullName evidence="3">YdeI/OmpD-associated family protein</fullName>
    </recommendedName>
</protein>
<name>A0A0U2IUI7_9ENTE</name>
<sequence length="245" mass="28679">MVHYQCILEQNERLNKVEKSIVEKLNLMRYTNKAIVNRPNNEYLPELKEAQSQFPIEPVDLLFIFVETMAEFKAVVMSVIQQQLLNKNGVLFVAYPKKGNKVYQTFVHRDEIFLTLQVNEEDGYIANSTLKFNRMVRLDESFTVTGMKNIERKATGSSKAASSGRVEDYLQFIPEIESFIANYEEARVLFDQLTPGYKKDWARYVYSAKQAATQEKRKQEMIEILGKGFKSKELYRQFLAKERRK</sequence>
<dbReference type="AlphaFoldDB" id="A0A0U2IUI7"/>
<evidence type="ECO:0000313" key="1">
    <source>
        <dbReference type="EMBL" id="ALS37694.1"/>
    </source>
</evidence>
<reference evidence="2" key="1">
    <citation type="submission" date="2015-12" db="EMBL/GenBank/DDBJ databases">
        <authorList>
            <person name="Lauer A."/>
            <person name="Humrighouse B."/>
            <person name="Loparev V."/>
            <person name="Shewmaker P.L."/>
            <person name="Whitney A.M."/>
            <person name="McLaughlin R.W."/>
        </authorList>
    </citation>
    <scope>NUCLEOTIDE SEQUENCE [LARGE SCALE GENOMIC DNA]</scope>
    <source>
        <strain evidence="2">LMG 26678</strain>
    </source>
</reference>
<dbReference type="STRING" id="118060.ATZ35_11190"/>
<evidence type="ECO:0000313" key="2">
    <source>
        <dbReference type="Proteomes" id="UP000067523"/>
    </source>
</evidence>
<dbReference type="KEGG" id="erx:ATZ35_11190"/>
<accession>A0A0U2IUI7</accession>
<gene>
    <name evidence="1" type="ORF">ATZ35_11190</name>
</gene>
<dbReference type="RefSeq" id="WP_208927321.1">
    <property type="nucleotide sequence ID" value="NZ_CP013655.1"/>
</dbReference>